<evidence type="ECO:0000256" key="1">
    <source>
        <dbReference type="SAM" id="SignalP"/>
    </source>
</evidence>
<dbReference type="InterPro" id="IPR013424">
    <property type="entry name" value="Ice-binding_C"/>
</dbReference>
<evidence type="ECO:0000313" key="3">
    <source>
        <dbReference type="Proteomes" id="UP000634667"/>
    </source>
</evidence>
<feature type="chain" id="PRO_5045236649" description="PEP-CTERM protein-sorting domain-containing protein" evidence="1">
    <location>
        <begin position="30"/>
        <end position="267"/>
    </location>
</feature>
<keyword evidence="1" id="KW-0732">Signal</keyword>
<proteinExistence type="predicted"/>
<protein>
    <recommendedName>
        <fullName evidence="4">PEP-CTERM protein-sorting domain-containing protein</fullName>
    </recommendedName>
</protein>
<reference evidence="3" key="1">
    <citation type="journal article" date="2019" name="Int. J. Syst. Evol. Microbiol.">
        <title>The Global Catalogue of Microorganisms (GCM) 10K type strain sequencing project: providing services to taxonomists for standard genome sequencing and annotation.</title>
        <authorList>
            <consortium name="The Broad Institute Genomics Platform"/>
            <consortium name="The Broad Institute Genome Sequencing Center for Infectious Disease"/>
            <person name="Wu L."/>
            <person name="Ma J."/>
        </authorList>
    </citation>
    <scope>NUCLEOTIDE SEQUENCE [LARGE SCALE GENOMIC DNA]</scope>
    <source>
        <strain evidence="3">KCTC 23723</strain>
    </source>
</reference>
<keyword evidence="3" id="KW-1185">Reference proteome</keyword>
<accession>A0ABQ2WWJ3</accession>
<gene>
    <name evidence="2" type="ORF">GCM10008111_30300</name>
</gene>
<organism evidence="2 3">
    <name type="scientific">Alishewanella tabrizica</name>
    <dbReference type="NCBI Taxonomy" id="671278"/>
    <lineage>
        <taxon>Bacteria</taxon>
        <taxon>Pseudomonadati</taxon>
        <taxon>Pseudomonadota</taxon>
        <taxon>Gammaproteobacteria</taxon>
        <taxon>Alteromonadales</taxon>
        <taxon>Alteromonadaceae</taxon>
        <taxon>Alishewanella</taxon>
    </lineage>
</organism>
<dbReference type="NCBIfam" id="TIGR02595">
    <property type="entry name" value="PEP_CTERM"/>
    <property type="match status" value="1"/>
</dbReference>
<name>A0ABQ2WWJ3_9ALTE</name>
<feature type="signal peptide" evidence="1">
    <location>
        <begin position="1"/>
        <end position="29"/>
    </location>
</feature>
<dbReference type="Proteomes" id="UP000634667">
    <property type="component" value="Unassembled WGS sequence"/>
</dbReference>
<dbReference type="EMBL" id="BMYR01000015">
    <property type="protein sequence ID" value="GGW72054.1"/>
    <property type="molecule type" value="Genomic_DNA"/>
</dbReference>
<evidence type="ECO:0000313" key="2">
    <source>
        <dbReference type="EMBL" id="GGW72054.1"/>
    </source>
</evidence>
<evidence type="ECO:0008006" key="4">
    <source>
        <dbReference type="Google" id="ProtNLM"/>
    </source>
</evidence>
<dbReference type="RefSeq" id="WP_189484083.1">
    <property type="nucleotide sequence ID" value="NZ_BMYR01000015.1"/>
</dbReference>
<sequence>MKKSTFIPSLTKTLQSILLLCGLTAAAQAAIITPTFDEFVPLPSATWGGSGIPNDAVAISRFRNFTLGLSAHGRYNNSPLSNNGAGTFYAEPGKNTPQGSILEGALWNFNFYVNFPSLDNLASSGNPDGYVFELFYDFNPNSDNSKSTHGVLNLNQLSTTGLKDWKFVEQIDNGILTYTLQGSQNLNFNFLSNNGNPTFITPPSGQSFDANANGIYTFALTASVNNEEKARSAIRVEVGTNSVPVPAPATIALLAGGLVLLQLRKRK</sequence>
<comment type="caution">
    <text evidence="2">The sequence shown here is derived from an EMBL/GenBank/DDBJ whole genome shotgun (WGS) entry which is preliminary data.</text>
</comment>